<protein>
    <submittedName>
        <fullName evidence="1">Uncharacterized protein</fullName>
    </submittedName>
</protein>
<reference evidence="1 2" key="1">
    <citation type="submission" date="2024-05" db="EMBL/GenBank/DDBJ databases">
        <title>Genetic variation in Jamaican populations of the coffee berry borer (Hypothenemus hampei).</title>
        <authorList>
            <person name="Errbii M."/>
            <person name="Myrie A."/>
        </authorList>
    </citation>
    <scope>NUCLEOTIDE SEQUENCE [LARGE SCALE GENOMIC DNA]</scope>
    <source>
        <strain evidence="1">JA-Hopewell-2020-01-JO</strain>
        <tissue evidence="1">Whole body</tissue>
    </source>
</reference>
<name>A0ABD1F471_HYPHA</name>
<proteinExistence type="predicted"/>
<evidence type="ECO:0000313" key="2">
    <source>
        <dbReference type="Proteomes" id="UP001566132"/>
    </source>
</evidence>
<accession>A0ABD1F471</accession>
<comment type="caution">
    <text evidence="1">The sequence shown here is derived from an EMBL/GenBank/DDBJ whole genome shotgun (WGS) entry which is preliminary data.</text>
</comment>
<dbReference type="AlphaFoldDB" id="A0ABD1F471"/>
<sequence length="77" mass="9162">MVKQNHLEDSLIDMENETEIDEKQKLKAEERKVKKTLEISHTLDHLYTMGKQNLTPFMNDAADVWFIMSRFNFAFKV</sequence>
<organism evidence="1 2">
    <name type="scientific">Hypothenemus hampei</name>
    <name type="common">Coffee berry borer</name>
    <dbReference type="NCBI Taxonomy" id="57062"/>
    <lineage>
        <taxon>Eukaryota</taxon>
        <taxon>Metazoa</taxon>
        <taxon>Ecdysozoa</taxon>
        <taxon>Arthropoda</taxon>
        <taxon>Hexapoda</taxon>
        <taxon>Insecta</taxon>
        <taxon>Pterygota</taxon>
        <taxon>Neoptera</taxon>
        <taxon>Endopterygota</taxon>
        <taxon>Coleoptera</taxon>
        <taxon>Polyphaga</taxon>
        <taxon>Cucujiformia</taxon>
        <taxon>Curculionidae</taxon>
        <taxon>Scolytinae</taxon>
        <taxon>Hypothenemus</taxon>
    </lineage>
</organism>
<gene>
    <name evidence="1" type="ORF">ABEB36_004709</name>
</gene>
<keyword evidence="2" id="KW-1185">Reference proteome</keyword>
<dbReference type="Proteomes" id="UP001566132">
    <property type="component" value="Unassembled WGS sequence"/>
</dbReference>
<dbReference type="EMBL" id="JBDJPC010000003">
    <property type="protein sequence ID" value="KAL1510053.1"/>
    <property type="molecule type" value="Genomic_DNA"/>
</dbReference>
<evidence type="ECO:0000313" key="1">
    <source>
        <dbReference type="EMBL" id="KAL1510053.1"/>
    </source>
</evidence>